<evidence type="ECO:0000313" key="9">
    <source>
        <dbReference type="Proteomes" id="UP000628984"/>
    </source>
</evidence>
<dbReference type="SUPFAM" id="SSF52540">
    <property type="entry name" value="P-loop containing nucleoside triphosphate hydrolases"/>
    <property type="match status" value="2"/>
</dbReference>
<dbReference type="InterPro" id="IPR038718">
    <property type="entry name" value="SNF2-like_sf"/>
</dbReference>
<evidence type="ECO:0000256" key="4">
    <source>
        <dbReference type="ARBA" id="ARBA00022840"/>
    </source>
</evidence>
<keyword evidence="9" id="KW-1185">Reference proteome</keyword>
<dbReference type="CDD" id="cd18011">
    <property type="entry name" value="DEXDc_RapA"/>
    <property type="match status" value="1"/>
</dbReference>
<dbReference type="Pfam" id="PF00176">
    <property type="entry name" value="SNF2-rel_dom"/>
    <property type="match status" value="1"/>
</dbReference>
<dbReference type="PANTHER" id="PTHR45766:SF6">
    <property type="entry name" value="SWI_SNF-RELATED MATRIX-ASSOCIATED ACTIN-DEPENDENT REGULATOR OF CHROMATIN SUBFAMILY A-LIKE PROTEIN 1"/>
    <property type="match status" value="1"/>
</dbReference>
<dbReference type="SMART" id="SM00490">
    <property type="entry name" value="HELICc"/>
    <property type="match status" value="1"/>
</dbReference>
<feature type="domain" description="Helicase ATP-binding" evidence="6">
    <location>
        <begin position="116"/>
        <end position="289"/>
    </location>
</feature>
<gene>
    <name evidence="8" type="ORF">GCM10011452_37540</name>
</gene>
<reference evidence="8" key="2">
    <citation type="submission" date="2020-09" db="EMBL/GenBank/DDBJ databases">
        <authorList>
            <person name="Sun Q."/>
            <person name="Kim S."/>
        </authorList>
    </citation>
    <scope>NUCLEOTIDE SEQUENCE</scope>
    <source>
        <strain evidence="8">KCTC 23714</strain>
    </source>
</reference>
<dbReference type="InterPro" id="IPR049730">
    <property type="entry name" value="SNF2/RAD54-like_C"/>
</dbReference>
<dbReference type="InterPro" id="IPR000330">
    <property type="entry name" value="SNF2_N"/>
</dbReference>
<accession>A0A918MQ27</accession>
<dbReference type="EMBL" id="BMYQ01000022">
    <property type="protein sequence ID" value="GGW46081.1"/>
    <property type="molecule type" value="Genomic_DNA"/>
</dbReference>
<feature type="domain" description="Helicase C-terminal" evidence="7">
    <location>
        <begin position="486"/>
        <end position="655"/>
    </location>
</feature>
<dbReference type="AlphaFoldDB" id="A0A918MQ27"/>
<name>A0A918MQ27_9RHOB</name>
<dbReference type="GO" id="GO:0005524">
    <property type="term" value="F:ATP binding"/>
    <property type="evidence" value="ECO:0007669"/>
    <property type="project" value="UniProtKB-KW"/>
</dbReference>
<sequence>MTVLEDIKNGAQLRGVVPGQPVEVVSVEWIGDQAINLVYRVPGGGVAETTLYRDDEVRIELDARGRAWSFDADGDLLRLVTEANRIKLAHYFDPYLAIHTSLVDPLPHQISAVYGEMLPRQPLRFLLADDPGAGKTIMAGLLIKELIARSDLERCLVVAPGSLVEQWQDELGEKFGLEFDILTRDMIENSRSGNPFSDRNRLIARLDVLARNEELQDKLAQAAEWDLIICDEAHRMSATYFGGEAKYTKRYRVGQKLGEACRHLLLMSATPHNGHEQDFQLFMALLDGDRFEGRFRDGVHYADTADMMRRLTKEELLRFDGRPLFPERRAYTVKYELSPEEAALYAAVTEYVRNEMNRVQRFAAEDGKKRNNVGFALQILQRRLASSPAAIYQSLKRRRERLEAELAEARLMVRGKRSGFDVPDVPDDALQNLEELGQDEIDDIEDRISTTATTAETVDQLALEVETLQGLERMALGVLSSGQDTKWSQLNRILDDELMVDSHGNRRKLIIFTEPKDTLYYLHDRVRARLGRADAVEVIHGGVSREDRRKIVERFMQDRDMLVLIANDAAGEGVNLQRGHLMVNYDLPWNPNKIEQRFGRIHRIGQTEVCHLWNLVAADTREGEVYARLLEKLEAAREALGGRVYDVLGELFDGTALKDLLFEAIQYGEQPDVKARLFQAVDGAVDQQHLLDLLARRALTNDTMPAAKVQEIRIDMERAEAQRLQPHHIQSFFVEAFKSLGGQIKPREEGRWEITHVPVSIRERDRQIGTGSPVQKKYERICFEKGKVNQQPVATFVCPGHPLLEAVISIVREQYDHLMKQGAVMVDETDLGQELSAIFLLEHSVQDGRPTSTGKPHIISEKLQFASIDKTGKAANAGIAPHLNLRPATAEEIALVSDKLHEDWLRNDLEKAAIRFATVELAQSHVAEVKARRLPEVAKVEQEVKARLKKEINFWDNRAAELREDEKAGKKTRLNWQNAERRAEDLADRLKRRMELLEKERFISAQPPRVRGGMVVVPKGLLLAKAAVANGAKASAFAEDPEARRISELKAMEAVINAERALGNEPRDVSAQKVGYDIASFDPRSGHLRFIEVKGRIDGADTVMLTRQEIITSLHEPGKYILAIVQIESGYAQEPRYVRGALSDHEPSFEHTAIQFHLKRLLDRSVSPQET</sequence>
<evidence type="ECO:0000256" key="3">
    <source>
        <dbReference type="ARBA" id="ARBA00022806"/>
    </source>
</evidence>
<dbReference type="GO" id="GO:0004386">
    <property type="term" value="F:helicase activity"/>
    <property type="evidence" value="ECO:0007669"/>
    <property type="project" value="UniProtKB-KW"/>
</dbReference>
<dbReference type="PROSITE" id="PS51192">
    <property type="entry name" value="HELICASE_ATP_BIND_1"/>
    <property type="match status" value="1"/>
</dbReference>
<evidence type="ECO:0000259" key="6">
    <source>
        <dbReference type="PROSITE" id="PS51192"/>
    </source>
</evidence>
<dbReference type="Pfam" id="PF00271">
    <property type="entry name" value="Helicase_C"/>
    <property type="match status" value="1"/>
</dbReference>
<dbReference type="InterPro" id="IPR024975">
    <property type="entry name" value="NOV_C"/>
</dbReference>
<dbReference type="InterPro" id="IPR057342">
    <property type="entry name" value="DEXDc_RapA"/>
</dbReference>
<evidence type="ECO:0000256" key="1">
    <source>
        <dbReference type="ARBA" id="ARBA00022741"/>
    </source>
</evidence>
<proteinExistence type="predicted"/>
<dbReference type="Gene3D" id="3.40.50.300">
    <property type="entry name" value="P-loop containing nucleotide triphosphate hydrolases"/>
    <property type="match status" value="1"/>
</dbReference>
<comment type="caution">
    <text evidence="8">The sequence shown here is derived from an EMBL/GenBank/DDBJ whole genome shotgun (WGS) entry which is preliminary data.</text>
</comment>
<dbReference type="GO" id="GO:0016787">
    <property type="term" value="F:hydrolase activity"/>
    <property type="evidence" value="ECO:0007669"/>
    <property type="project" value="UniProtKB-KW"/>
</dbReference>
<dbReference type="InterPro" id="IPR027417">
    <property type="entry name" value="P-loop_NTPase"/>
</dbReference>
<dbReference type="Proteomes" id="UP000628984">
    <property type="component" value="Unassembled WGS sequence"/>
</dbReference>
<dbReference type="PANTHER" id="PTHR45766">
    <property type="entry name" value="DNA ANNEALING HELICASE AND ENDONUCLEASE ZRANB3 FAMILY MEMBER"/>
    <property type="match status" value="1"/>
</dbReference>
<evidence type="ECO:0000313" key="8">
    <source>
        <dbReference type="EMBL" id="GGW46081.1"/>
    </source>
</evidence>
<dbReference type="InterPro" id="IPR001650">
    <property type="entry name" value="Helicase_C-like"/>
</dbReference>
<keyword evidence="2" id="KW-0378">Hydrolase</keyword>
<keyword evidence="3 8" id="KW-0347">Helicase</keyword>
<protein>
    <submittedName>
        <fullName evidence="8">RNA helicase</fullName>
    </submittedName>
</protein>
<evidence type="ECO:0000256" key="5">
    <source>
        <dbReference type="SAM" id="Coils"/>
    </source>
</evidence>
<dbReference type="SMART" id="SM00487">
    <property type="entry name" value="DEXDc"/>
    <property type="match status" value="1"/>
</dbReference>
<reference evidence="8" key="1">
    <citation type="journal article" date="2014" name="Int. J. Syst. Evol. Microbiol.">
        <title>Complete genome sequence of Corynebacterium casei LMG S-19264T (=DSM 44701T), isolated from a smear-ripened cheese.</title>
        <authorList>
            <consortium name="US DOE Joint Genome Institute (JGI-PGF)"/>
            <person name="Walter F."/>
            <person name="Albersmeier A."/>
            <person name="Kalinowski J."/>
            <person name="Ruckert C."/>
        </authorList>
    </citation>
    <scope>NUCLEOTIDE SEQUENCE</scope>
    <source>
        <strain evidence="8">KCTC 23714</strain>
    </source>
</reference>
<dbReference type="CDD" id="cd18793">
    <property type="entry name" value="SF2_C_SNF"/>
    <property type="match status" value="1"/>
</dbReference>
<dbReference type="InterPro" id="IPR014001">
    <property type="entry name" value="Helicase_ATP-bd"/>
</dbReference>
<dbReference type="Pfam" id="PF13020">
    <property type="entry name" value="NOV_C"/>
    <property type="match status" value="1"/>
</dbReference>
<feature type="coiled-coil region" evidence="5">
    <location>
        <begin position="945"/>
        <end position="1000"/>
    </location>
</feature>
<dbReference type="RefSeq" id="WP_189635420.1">
    <property type="nucleotide sequence ID" value="NZ_BMYQ01000022.1"/>
</dbReference>
<evidence type="ECO:0000259" key="7">
    <source>
        <dbReference type="PROSITE" id="PS51194"/>
    </source>
</evidence>
<evidence type="ECO:0000256" key="2">
    <source>
        <dbReference type="ARBA" id="ARBA00022801"/>
    </source>
</evidence>
<keyword evidence="5" id="KW-0175">Coiled coil</keyword>
<dbReference type="PROSITE" id="PS51194">
    <property type="entry name" value="HELICASE_CTER"/>
    <property type="match status" value="1"/>
</dbReference>
<keyword evidence="4" id="KW-0067">ATP-binding</keyword>
<organism evidence="8 9">
    <name type="scientific">Gemmobacter lanyuensis</name>
    <dbReference type="NCBI Taxonomy" id="1054497"/>
    <lineage>
        <taxon>Bacteria</taxon>
        <taxon>Pseudomonadati</taxon>
        <taxon>Pseudomonadota</taxon>
        <taxon>Alphaproteobacteria</taxon>
        <taxon>Rhodobacterales</taxon>
        <taxon>Paracoccaceae</taxon>
        <taxon>Gemmobacter</taxon>
    </lineage>
</organism>
<dbReference type="Gene3D" id="3.40.50.10810">
    <property type="entry name" value="Tandem AAA-ATPase domain"/>
    <property type="match status" value="1"/>
</dbReference>
<keyword evidence="1" id="KW-0547">Nucleotide-binding</keyword>